<dbReference type="PANTHER" id="PTHR11596:SF5">
    <property type="entry name" value="ALKALINE PHOSPHATASE"/>
    <property type="match status" value="1"/>
</dbReference>
<keyword evidence="4" id="KW-0378">Hydrolase</keyword>
<dbReference type="EMBL" id="QSUL01000016">
    <property type="protein sequence ID" value="RGN31787.1"/>
    <property type="molecule type" value="Genomic_DNA"/>
</dbReference>
<evidence type="ECO:0000256" key="1">
    <source>
        <dbReference type="ARBA" id="ARBA00005984"/>
    </source>
</evidence>
<dbReference type="GO" id="GO:0004035">
    <property type="term" value="F:alkaline phosphatase activity"/>
    <property type="evidence" value="ECO:0007669"/>
    <property type="project" value="TreeGrafter"/>
</dbReference>
<proteinExistence type="inferred from homology"/>
<evidence type="ECO:0000256" key="3">
    <source>
        <dbReference type="ARBA" id="ARBA00022723"/>
    </source>
</evidence>
<feature type="binding site" evidence="8">
    <location>
        <position position="433"/>
    </location>
    <ligand>
        <name>Zn(2+)</name>
        <dbReference type="ChEBI" id="CHEBI:29105"/>
        <label>2</label>
    </ligand>
</feature>
<feature type="binding site" evidence="8">
    <location>
        <position position="32"/>
    </location>
    <ligand>
        <name>Zn(2+)</name>
        <dbReference type="ChEBI" id="CHEBI:29105"/>
        <label>2</label>
    </ligand>
</feature>
<dbReference type="RefSeq" id="WP_117725290.1">
    <property type="nucleotide sequence ID" value="NZ_QSUL01000016.1"/>
</dbReference>
<dbReference type="GO" id="GO:0046872">
    <property type="term" value="F:metal ion binding"/>
    <property type="evidence" value="ECO:0007669"/>
    <property type="project" value="UniProtKB-KW"/>
</dbReference>
<dbReference type="AlphaFoldDB" id="A0A3E5B2G5"/>
<reference evidence="10 11" key="1">
    <citation type="submission" date="2018-08" db="EMBL/GenBank/DDBJ databases">
        <title>A genome reference for cultivated species of the human gut microbiota.</title>
        <authorList>
            <person name="Zou Y."/>
            <person name="Xue W."/>
            <person name="Luo G."/>
        </authorList>
    </citation>
    <scope>NUCLEOTIDE SEQUENCE [LARGE SCALE GENOMIC DNA]</scope>
    <source>
        <strain evidence="10 11">OM05-15BH</strain>
    </source>
</reference>
<dbReference type="InterPro" id="IPR017850">
    <property type="entry name" value="Alkaline_phosphatase_core_sf"/>
</dbReference>
<evidence type="ECO:0000256" key="8">
    <source>
        <dbReference type="PIRSR" id="PIRSR601952-2"/>
    </source>
</evidence>
<feature type="binding site" evidence="8">
    <location>
        <position position="273"/>
    </location>
    <ligand>
        <name>Zn(2+)</name>
        <dbReference type="ChEBI" id="CHEBI:29105"/>
        <label>2</label>
    </ligand>
</feature>
<feature type="binding site" evidence="8">
    <location>
        <position position="313"/>
    </location>
    <ligand>
        <name>Zn(2+)</name>
        <dbReference type="ChEBI" id="CHEBI:29105"/>
        <label>2</label>
    </ligand>
</feature>
<dbReference type="CDD" id="cd16012">
    <property type="entry name" value="ALP"/>
    <property type="match status" value="1"/>
</dbReference>
<evidence type="ECO:0000256" key="7">
    <source>
        <dbReference type="PIRSR" id="PIRSR601952-1"/>
    </source>
</evidence>
<dbReference type="PANTHER" id="PTHR11596">
    <property type="entry name" value="ALKALINE PHOSPHATASE"/>
    <property type="match status" value="1"/>
</dbReference>
<evidence type="ECO:0000256" key="5">
    <source>
        <dbReference type="ARBA" id="ARBA00022833"/>
    </source>
</evidence>
<dbReference type="SUPFAM" id="SSF53649">
    <property type="entry name" value="Alkaline phosphatase-like"/>
    <property type="match status" value="1"/>
</dbReference>
<feature type="binding site" evidence="8">
    <location>
        <position position="135"/>
    </location>
    <ligand>
        <name>Mg(2+)</name>
        <dbReference type="ChEBI" id="CHEBI:18420"/>
    </ligand>
</feature>
<dbReference type="PROSITE" id="PS00123">
    <property type="entry name" value="ALKALINE_PHOSPHATASE"/>
    <property type="match status" value="1"/>
</dbReference>
<feature type="binding site" evidence="8">
    <location>
        <position position="264"/>
    </location>
    <ligand>
        <name>Mg(2+)</name>
        <dbReference type="ChEBI" id="CHEBI:18420"/>
    </ligand>
</feature>
<evidence type="ECO:0000256" key="4">
    <source>
        <dbReference type="ARBA" id="ARBA00022801"/>
    </source>
</evidence>
<name>A0A3E5B2G5_9BACE</name>
<feature type="active site" description="Phosphoserine intermediate" evidence="7">
    <location>
        <position position="81"/>
    </location>
</feature>
<dbReference type="SMART" id="SM00098">
    <property type="entry name" value="alkPPc"/>
    <property type="match status" value="1"/>
</dbReference>
<feature type="binding site" evidence="8">
    <location>
        <position position="312"/>
    </location>
    <ligand>
        <name>Zn(2+)</name>
        <dbReference type="ChEBI" id="CHEBI:29105"/>
        <label>2</label>
    </ligand>
</feature>
<comment type="caution">
    <text evidence="10">The sequence shown here is derived from an EMBL/GenBank/DDBJ whole genome shotgun (WGS) entry which is preliminary data.</text>
</comment>
<keyword evidence="5 8" id="KW-0862">Zinc</keyword>
<comment type="similarity">
    <text evidence="1 9">Belongs to the alkaline phosphatase family.</text>
</comment>
<protein>
    <submittedName>
        <fullName evidence="10">Alkaline phosphatase</fullName>
    </submittedName>
</protein>
<keyword evidence="6 8" id="KW-0460">Magnesium</keyword>
<dbReference type="PRINTS" id="PR00113">
    <property type="entry name" value="ALKPHPHTASE"/>
</dbReference>
<dbReference type="Gene3D" id="1.10.60.40">
    <property type="match status" value="1"/>
</dbReference>
<feature type="binding site" evidence="8">
    <location>
        <position position="133"/>
    </location>
    <ligand>
        <name>Mg(2+)</name>
        <dbReference type="ChEBI" id="CHEBI:18420"/>
    </ligand>
</feature>
<evidence type="ECO:0000256" key="9">
    <source>
        <dbReference type="RuleBase" id="RU003946"/>
    </source>
</evidence>
<evidence type="ECO:0000313" key="11">
    <source>
        <dbReference type="Proteomes" id="UP000260983"/>
    </source>
</evidence>
<dbReference type="Proteomes" id="UP000260983">
    <property type="component" value="Unassembled WGS sequence"/>
</dbReference>
<keyword evidence="2" id="KW-0597">Phosphoprotein</keyword>
<keyword evidence="3 8" id="KW-0479">Metal-binding</keyword>
<gene>
    <name evidence="10" type="ORF">DXB65_19710</name>
</gene>
<organism evidence="10 11">
    <name type="scientific">Bacteroides oleiciplenus</name>
    <dbReference type="NCBI Taxonomy" id="626931"/>
    <lineage>
        <taxon>Bacteria</taxon>
        <taxon>Pseudomonadati</taxon>
        <taxon>Bacteroidota</taxon>
        <taxon>Bacteroidia</taxon>
        <taxon>Bacteroidales</taxon>
        <taxon>Bacteroidaceae</taxon>
        <taxon>Bacteroides</taxon>
    </lineage>
</organism>
<dbReference type="InterPro" id="IPR018299">
    <property type="entry name" value="Alkaline_phosphatase_AS"/>
</dbReference>
<dbReference type="InterPro" id="IPR001952">
    <property type="entry name" value="Alkaline_phosphatase"/>
</dbReference>
<sequence>MRKLSSLLLLMVLSICWSYAQQAKYVFYFIGDGMGVNQVQGTEIYQAELEGKMGISPLLFTQFPYSTVAITNSATNRVTDSAAAGTALATGRKTKNSAIGVLKDQETPISSVAVWAKNKGCRVGIATSVTVNHATPGAFYAHAAKRTLYHEIGKDLYKTGFDFYAGSDFRDATDKNNPTTENLYEMASKNGYTIARGYKDYLKQSKKADKMLLLQTEEASKREFVAIPYAIDRKKGDMTLQDITRSAINFLSKDSSKGFFLMVEGGRIDWACHSNDAATTFHEVIDFDNAIKIAYEFYSQHSDETLIVVTADHETGGFVLGTGTYDLNLQVLKNQKVSENGFTRIVNEMRAKTNNQVSWEAIRQALKDNFSFWDKIELTTEQEARLKTVYEKSLMHQEMKLEKSEYAQDEPIASEAKRIINEIALVGWTSGGHSAGYVPVFAIGAEADLFQGRIDNTEIPTKIAQAAGYPIDF</sequence>
<dbReference type="Pfam" id="PF00245">
    <property type="entry name" value="Alk_phosphatase"/>
    <property type="match status" value="2"/>
</dbReference>
<dbReference type="Gene3D" id="3.40.720.10">
    <property type="entry name" value="Alkaline Phosphatase, subunit A"/>
    <property type="match status" value="1"/>
</dbReference>
<evidence type="ECO:0000256" key="2">
    <source>
        <dbReference type="ARBA" id="ARBA00022553"/>
    </source>
</evidence>
<accession>A0A3E5B2G5</accession>
<evidence type="ECO:0000256" key="6">
    <source>
        <dbReference type="ARBA" id="ARBA00022842"/>
    </source>
</evidence>
<feature type="binding site" evidence="8">
    <location>
        <position position="269"/>
    </location>
    <ligand>
        <name>Zn(2+)</name>
        <dbReference type="ChEBI" id="CHEBI:29105"/>
        <label>2</label>
    </ligand>
</feature>
<comment type="cofactor">
    <cofactor evidence="8">
        <name>Zn(2+)</name>
        <dbReference type="ChEBI" id="CHEBI:29105"/>
    </cofactor>
    <text evidence="8">Binds 2 Zn(2+) ions.</text>
</comment>
<evidence type="ECO:0000313" key="10">
    <source>
        <dbReference type="EMBL" id="RGN31787.1"/>
    </source>
</evidence>
<comment type="cofactor">
    <cofactor evidence="8">
        <name>Mg(2+)</name>
        <dbReference type="ChEBI" id="CHEBI:18420"/>
    </cofactor>
    <text evidence="8">Binds 1 Mg(2+) ion.</text>
</comment>
<feature type="binding site" evidence="8">
    <location>
        <position position="32"/>
    </location>
    <ligand>
        <name>Mg(2+)</name>
        <dbReference type="ChEBI" id="CHEBI:18420"/>
    </ligand>
</feature>